<sequence>MQCIDSPPEQETAQSMRVICIETKFENIRIKRFQKLKNIAIFKRKPAAYEASVNRPYGVIASVLHFFSPDATRTSEKRRKKFTV</sequence>
<dbReference type="EMBL" id="BMAV01003836">
    <property type="protein sequence ID" value="GFY43744.1"/>
    <property type="molecule type" value="Genomic_DNA"/>
</dbReference>
<keyword evidence="2" id="KW-1185">Reference proteome</keyword>
<gene>
    <name evidence="1" type="ORF">TNIN_308561</name>
</gene>
<evidence type="ECO:0000313" key="1">
    <source>
        <dbReference type="EMBL" id="GFY43744.1"/>
    </source>
</evidence>
<dbReference type="Proteomes" id="UP000886998">
    <property type="component" value="Unassembled WGS sequence"/>
</dbReference>
<reference evidence="1" key="1">
    <citation type="submission" date="2020-08" db="EMBL/GenBank/DDBJ databases">
        <title>Multicomponent nature underlies the extraordinary mechanical properties of spider dragline silk.</title>
        <authorList>
            <person name="Kono N."/>
            <person name="Nakamura H."/>
            <person name="Mori M."/>
            <person name="Yoshida Y."/>
            <person name="Ohtoshi R."/>
            <person name="Malay A.D."/>
            <person name="Moran D.A.P."/>
            <person name="Tomita M."/>
            <person name="Numata K."/>
            <person name="Arakawa K."/>
        </authorList>
    </citation>
    <scope>NUCLEOTIDE SEQUENCE</scope>
</reference>
<comment type="caution">
    <text evidence="1">The sequence shown here is derived from an EMBL/GenBank/DDBJ whole genome shotgun (WGS) entry which is preliminary data.</text>
</comment>
<accession>A0A8X7BVR2</accession>
<dbReference type="AlphaFoldDB" id="A0A8X7BVR2"/>
<evidence type="ECO:0000313" key="2">
    <source>
        <dbReference type="Proteomes" id="UP000886998"/>
    </source>
</evidence>
<name>A0A8X7BVR2_9ARAC</name>
<protein>
    <submittedName>
        <fullName evidence="1">Uncharacterized protein</fullName>
    </submittedName>
</protein>
<organism evidence="1 2">
    <name type="scientific">Trichonephila inaurata madagascariensis</name>
    <dbReference type="NCBI Taxonomy" id="2747483"/>
    <lineage>
        <taxon>Eukaryota</taxon>
        <taxon>Metazoa</taxon>
        <taxon>Ecdysozoa</taxon>
        <taxon>Arthropoda</taxon>
        <taxon>Chelicerata</taxon>
        <taxon>Arachnida</taxon>
        <taxon>Araneae</taxon>
        <taxon>Araneomorphae</taxon>
        <taxon>Entelegynae</taxon>
        <taxon>Araneoidea</taxon>
        <taxon>Nephilidae</taxon>
        <taxon>Trichonephila</taxon>
        <taxon>Trichonephila inaurata</taxon>
    </lineage>
</organism>
<proteinExistence type="predicted"/>